<gene>
    <name evidence="4" type="ORF">JCM19275_1139</name>
    <name evidence="2" type="ORF">JCM19296_1583</name>
    <name evidence="3" type="ORF">JCM19314_3515</name>
</gene>
<evidence type="ECO:0000259" key="1">
    <source>
        <dbReference type="Pfam" id="PF01551"/>
    </source>
</evidence>
<evidence type="ECO:0000313" key="5">
    <source>
        <dbReference type="Proteomes" id="UP000028980"/>
    </source>
</evidence>
<dbReference type="InterPro" id="IPR011055">
    <property type="entry name" value="Dup_hybrid_motif"/>
</dbReference>
<dbReference type="Proteomes" id="UP000029226">
    <property type="component" value="Unassembled WGS sequence"/>
</dbReference>
<dbReference type="EMBL" id="BBLG01000003">
    <property type="protein sequence ID" value="GAK75986.1"/>
    <property type="molecule type" value="Genomic_DNA"/>
</dbReference>
<dbReference type="AlphaFoldDB" id="A0A081DAP0"/>
<dbReference type="SUPFAM" id="SSF51261">
    <property type="entry name" value="Duplicated hybrid motif"/>
    <property type="match status" value="1"/>
</dbReference>
<evidence type="ECO:0000313" key="7">
    <source>
        <dbReference type="Proteomes" id="UP000029647"/>
    </source>
</evidence>
<feature type="domain" description="M23ase beta-sheet core" evidence="1">
    <location>
        <begin position="17"/>
        <end position="116"/>
    </location>
</feature>
<dbReference type="CDD" id="cd12797">
    <property type="entry name" value="M23_peptidase"/>
    <property type="match status" value="1"/>
</dbReference>
<dbReference type="EMBL" id="BBMM01000002">
    <property type="protein sequence ID" value="GAK99470.1"/>
    <property type="molecule type" value="Genomic_DNA"/>
</dbReference>
<proteinExistence type="predicted"/>
<comment type="caution">
    <text evidence="2">The sequence shown here is derived from an EMBL/GenBank/DDBJ whole genome shotgun (WGS) entry which is preliminary data.</text>
</comment>
<evidence type="ECO:0000313" key="2">
    <source>
        <dbReference type="EMBL" id="GAK75986.1"/>
    </source>
</evidence>
<dbReference type="Pfam" id="PF01551">
    <property type="entry name" value="Peptidase_M23"/>
    <property type="match status" value="1"/>
</dbReference>
<protein>
    <submittedName>
        <fullName evidence="2 3">Peptidase</fullName>
    </submittedName>
</protein>
<dbReference type="EMBL" id="BBNT01000003">
    <property type="protein sequence ID" value="GAL75100.1"/>
    <property type="molecule type" value="Genomic_DNA"/>
</dbReference>
<name>A0A081DAP0_NONUL</name>
<evidence type="ECO:0000313" key="3">
    <source>
        <dbReference type="EMBL" id="GAK99470.1"/>
    </source>
</evidence>
<dbReference type="GO" id="GO:0004222">
    <property type="term" value="F:metalloendopeptidase activity"/>
    <property type="evidence" value="ECO:0007669"/>
    <property type="project" value="TreeGrafter"/>
</dbReference>
<dbReference type="Proteomes" id="UP000028980">
    <property type="component" value="Unassembled WGS sequence"/>
</dbReference>
<organism evidence="2 5">
    <name type="scientific">Nonlabens ulvanivorans</name>
    <name type="common">Persicivirga ulvanivorans</name>
    <dbReference type="NCBI Taxonomy" id="906888"/>
    <lineage>
        <taxon>Bacteria</taxon>
        <taxon>Pseudomonadati</taxon>
        <taxon>Bacteroidota</taxon>
        <taxon>Flavobacteriia</taxon>
        <taxon>Flavobacteriales</taxon>
        <taxon>Flavobacteriaceae</taxon>
        <taxon>Nonlabens</taxon>
    </lineage>
</organism>
<dbReference type="Gene3D" id="2.70.70.10">
    <property type="entry name" value="Glucose Permease (Domain IIA)"/>
    <property type="match status" value="1"/>
</dbReference>
<accession>A0A081DAP0</accession>
<dbReference type="Proteomes" id="UP000029647">
    <property type="component" value="Unassembled WGS sequence"/>
</dbReference>
<sequence length="144" mass="16294">MASGYGYRTDPFNKTRKFHYGMDFTAPRGTPVFATGDGVVDRADANSAGYGNHIRIDHGFGYVSLYAHLRENKPYNVRVGQRVKRGDIIGYVGSTGRSQAPHLHYEVFKDKERINPINFYYGNLTPEEFNLLLKASQQENISLD</sequence>
<reference evidence="5 6" key="1">
    <citation type="journal article" date="2014" name="Genome Announc.">
        <title>Draft Genome Sequences of Marine Flavobacterium Nonlabens Strains NR17, NR24, NR27, NR32, NR33, and Ara13.</title>
        <authorList>
            <person name="Nakanishi M."/>
            <person name="Meirelles P."/>
            <person name="Suzuki R."/>
            <person name="Takatani N."/>
            <person name="Mino S."/>
            <person name="Suda W."/>
            <person name="Oshima K."/>
            <person name="Hattori M."/>
            <person name="Ohkuma M."/>
            <person name="Hosokawa M."/>
            <person name="Miyashita K."/>
            <person name="Thompson F.L."/>
            <person name="Niwa A."/>
            <person name="Sawabe T."/>
            <person name="Sawabe T."/>
        </authorList>
    </citation>
    <scope>NUCLEOTIDE SEQUENCE [LARGE SCALE GENOMIC DNA]</scope>
    <source>
        <strain evidence="4">JCM 19275</strain>
        <strain evidence="2">JCM 19296</strain>
        <strain evidence="3">JCM 19314</strain>
        <strain evidence="7">JCM19275</strain>
        <strain evidence="5">JCM19296</strain>
        <strain evidence="6">JCM19314</strain>
    </source>
</reference>
<dbReference type="InterPro" id="IPR016047">
    <property type="entry name" value="M23ase_b-sheet_dom"/>
</dbReference>
<evidence type="ECO:0000313" key="4">
    <source>
        <dbReference type="EMBL" id="GAL75100.1"/>
    </source>
</evidence>
<dbReference type="PANTHER" id="PTHR21666">
    <property type="entry name" value="PEPTIDASE-RELATED"/>
    <property type="match status" value="1"/>
</dbReference>
<dbReference type="PANTHER" id="PTHR21666:SF286">
    <property type="entry name" value="LIPOPROTEIN NLPD"/>
    <property type="match status" value="1"/>
</dbReference>
<evidence type="ECO:0000313" key="6">
    <source>
        <dbReference type="Proteomes" id="UP000029226"/>
    </source>
</evidence>
<dbReference type="InterPro" id="IPR050570">
    <property type="entry name" value="Cell_wall_metabolism_enzyme"/>
</dbReference>